<dbReference type="NCBIfam" id="TIGR02896">
    <property type="entry name" value="spore_III_AF"/>
    <property type="match status" value="1"/>
</dbReference>
<dbReference type="InterPro" id="IPR014245">
    <property type="entry name" value="Spore_III_AF"/>
</dbReference>
<organism evidence="2 3">
    <name type="scientific">Lederbergia graminis</name>
    <dbReference type="NCBI Taxonomy" id="735518"/>
    <lineage>
        <taxon>Bacteria</taxon>
        <taxon>Bacillati</taxon>
        <taxon>Bacillota</taxon>
        <taxon>Bacilli</taxon>
        <taxon>Bacillales</taxon>
        <taxon>Bacillaceae</taxon>
        <taxon>Lederbergia</taxon>
    </lineage>
</organism>
<feature type="transmembrane region" description="Helical" evidence="1">
    <location>
        <begin position="37"/>
        <end position="54"/>
    </location>
</feature>
<evidence type="ECO:0000313" key="3">
    <source>
        <dbReference type="Proteomes" id="UP001596147"/>
    </source>
</evidence>
<dbReference type="EMBL" id="JBHSMC010000001">
    <property type="protein sequence ID" value="MFC5463170.1"/>
    <property type="molecule type" value="Genomic_DNA"/>
</dbReference>
<name>A0ABW0LBV9_9BACI</name>
<protein>
    <submittedName>
        <fullName evidence="2">Stage III sporulation protein AF</fullName>
    </submittedName>
</protein>
<comment type="caution">
    <text evidence="2">The sequence shown here is derived from an EMBL/GenBank/DDBJ whole genome shotgun (WGS) entry which is preliminary data.</text>
</comment>
<keyword evidence="1" id="KW-0472">Membrane</keyword>
<accession>A0ABW0LBV9</accession>
<evidence type="ECO:0000256" key="1">
    <source>
        <dbReference type="SAM" id="Phobius"/>
    </source>
</evidence>
<proteinExistence type="predicted"/>
<keyword evidence="1" id="KW-1133">Transmembrane helix</keyword>
<dbReference type="Proteomes" id="UP001596147">
    <property type="component" value="Unassembled WGS sequence"/>
</dbReference>
<keyword evidence="3" id="KW-1185">Reference proteome</keyword>
<dbReference type="Pfam" id="PF09581">
    <property type="entry name" value="Spore_III_AF"/>
    <property type="match status" value="1"/>
</dbReference>
<sequence length="205" mass="23034">MAFISEWVGNIIIFLLLAMVIDMLLPDTELKKYTKLATGLILMAIIITPIFKILSADFEEVLSSLTKNMDIQEFSIGNKIESKKNVIQAAQAEYTLEQMAVQMKTGVEKELIEKYQVEIQSINIKAPAENDLTMDDIQNITVELKAVDSATKGSAIEAIKPIEININEKQMDEETTDYEAIKSLLVDRWEVQEDMIEIVSGEASN</sequence>
<reference evidence="3" key="1">
    <citation type="journal article" date="2019" name="Int. J. Syst. Evol. Microbiol.">
        <title>The Global Catalogue of Microorganisms (GCM) 10K type strain sequencing project: providing services to taxonomists for standard genome sequencing and annotation.</title>
        <authorList>
            <consortium name="The Broad Institute Genomics Platform"/>
            <consortium name="The Broad Institute Genome Sequencing Center for Infectious Disease"/>
            <person name="Wu L."/>
            <person name="Ma J."/>
        </authorList>
    </citation>
    <scope>NUCLEOTIDE SEQUENCE [LARGE SCALE GENOMIC DNA]</scope>
    <source>
        <strain evidence="3">CGMCC 1.12237</strain>
    </source>
</reference>
<dbReference type="RefSeq" id="WP_144920566.1">
    <property type="nucleotide sequence ID" value="NZ_JBHSMC010000001.1"/>
</dbReference>
<evidence type="ECO:0000313" key="2">
    <source>
        <dbReference type="EMBL" id="MFC5463170.1"/>
    </source>
</evidence>
<keyword evidence="1" id="KW-0812">Transmembrane</keyword>
<feature type="transmembrane region" description="Helical" evidence="1">
    <location>
        <begin position="7"/>
        <end position="25"/>
    </location>
</feature>
<gene>
    <name evidence="2" type="primary">spoIIIAF</name>
    <name evidence="2" type="ORF">ACFPM4_00235</name>
</gene>